<evidence type="ECO:0000313" key="3">
    <source>
        <dbReference type="Proteomes" id="UP001596052"/>
    </source>
</evidence>
<keyword evidence="1" id="KW-0812">Transmembrane</keyword>
<evidence type="ECO:0000313" key="2">
    <source>
        <dbReference type="EMBL" id="MFC5458164.1"/>
    </source>
</evidence>
<name>A0ABW0KXQ6_9BACT</name>
<keyword evidence="3" id="KW-1185">Reference proteome</keyword>
<dbReference type="Proteomes" id="UP001596052">
    <property type="component" value="Unassembled WGS sequence"/>
</dbReference>
<sequence>MTNLIEVKLTELNQLFNSLDPSPFHERDLDHDAEEFIVSWAQEHPHKHGLKLVVHLAKHPAGVADAQQLVADSVAHYFEYRADMALRDLRRLMREGRVSLLIGLLFLGLCQFTATLLNPAETSWQSVAREGLTIIGWVAMWKPLEIYLYRWWPLLKLRKLYRRLSHMPVEVHCATSASA</sequence>
<evidence type="ECO:0000256" key="1">
    <source>
        <dbReference type="SAM" id="Phobius"/>
    </source>
</evidence>
<protein>
    <submittedName>
        <fullName evidence="2">Uncharacterized protein</fullName>
    </submittedName>
</protein>
<comment type="caution">
    <text evidence="2">The sequence shown here is derived from an EMBL/GenBank/DDBJ whole genome shotgun (WGS) entry which is preliminary data.</text>
</comment>
<feature type="transmembrane region" description="Helical" evidence="1">
    <location>
        <begin position="134"/>
        <end position="152"/>
    </location>
</feature>
<feature type="transmembrane region" description="Helical" evidence="1">
    <location>
        <begin position="96"/>
        <end position="114"/>
    </location>
</feature>
<accession>A0ABW0KXQ6</accession>
<dbReference type="EMBL" id="JBHSMQ010000018">
    <property type="protein sequence ID" value="MFC5458164.1"/>
    <property type="molecule type" value="Genomic_DNA"/>
</dbReference>
<proteinExistence type="predicted"/>
<organism evidence="2 3">
    <name type="scientific">Prosthecobacter fluviatilis</name>
    <dbReference type="NCBI Taxonomy" id="445931"/>
    <lineage>
        <taxon>Bacteria</taxon>
        <taxon>Pseudomonadati</taxon>
        <taxon>Verrucomicrobiota</taxon>
        <taxon>Verrucomicrobiia</taxon>
        <taxon>Verrucomicrobiales</taxon>
        <taxon>Verrucomicrobiaceae</taxon>
        <taxon>Prosthecobacter</taxon>
    </lineage>
</organism>
<gene>
    <name evidence="2" type="ORF">ACFQDI_25060</name>
</gene>
<keyword evidence="1" id="KW-1133">Transmembrane helix</keyword>
<dbReference type="RefSeq" id="WP_377172227.1">
    <property type="nucleotide sequence ID" value="NZ_JBHSMQ010000018.1"/>
</dbReference>
<keyword evidence="1" id="KW-0472">Membrane</keyword>
<reference evidence="3" key="1">
    <citation type="journal article" date="2019" name="Int. J. Syst. Evol. Microbiol.">
        <title>The Global Catalogue of Microorganisms (GCM) 10K type strain sequencing project: providing services to taxonomists for standard genome sequencing and annotation.</title>
        <authorList>
            <consortium name="The Broad Institute Genomics Platform"/>
            <consortium name="The Broad Institute Genome Sequencing Center for Infectious Disease"/>
            <person name="Wu L."/>
            <person name="Ma J."/>
        </authorList>
    </citation>
    <scope>NUCLEOTIDE SEQUENCE [LARGE SCALE GENOMIC DNA]</scope>
    <source>
        <strain evidence="3">CGMCC 4.1469</strain>
    </source>
</reference>